<dbReference type="KEGG" id="cput:CONPUDRAFT_160686"/>
<keyword evidence="3" id="KW-1185">Reference proteome</keyword>
<evidence type="ECO:0000313" key="3">
    <source>
        <dbReference type="Proteomes" id="UP000053558"/>
    </source>
</evidence>
<evidence type="ECO:0000256" key="1">
    <source>
        <dbReference type="SAM" id="MobiDB-lite"/>
    </source>
</evidence>
<sequence>MNVCNRRKAETPRFAGSVKARQRVGNVNASRRLLKSPAPESAEAPELEREEGCEVVRSALEHVAEWVGFLAHDAICLVSSDRKRQRCGKQGQDAPTSTNAYGARGVRVAVPEIPG</sequence>
<gene>
    <name evidence="2" type="ORF">CONPUDRAFT_160686</name>
</gene>
<accession>R7SCD4</accession>
<name>R7SCD4_CONPW</name>
<dbReference type="RefSeq" id="XP_007776010.1">
    <property type="nucleotide sequence ID" value="XM_007777820.1"/>
</dbReference>
<dbReference type="AlphaFoldDB" id="R7SCD4"/>
<feature type="region of interest" description="Disordered" evidence="1">
    <location>
        <begin position="1"/>
        <end position="49"/>
    </location>
</feature>
<evidence type="ECO:0000313" key="2">
    <source>
        <dbReference type="EMBL" id="EIW73813.1"/>
    </source>
</evidence>
<organism evidence="2 3">
    <name type="scientific">Coniophora puteana (strain RWD-64-598)</name>
    <name type="common">Brown rot fungus</name>
    <dbReference type="NCBI Taxonomy" id="741705"/>
    <lineage>
        <taxon>Eukaryota</taxon>
        <taxon>Fungi</taxon>
        <taxon>Dikarya</taxon>
        <taxon>Basidiomycota</taxon>
        <taxon>Agaricomycotina</taxon>
        <taxon>Agaricomycetes</taxon>
        <taxon>Agaricomycetidae</taxon>
        <taxon>Boletales</taxon>
        <taxon>Coniophorineae</taxon>
        <taxon>Coniophoraceae</taxon>
        <taxon>Coniophora</taxon>
    </lineage>
</organism>
<reference evidence="3" key="1">
    <citation type="journal article" date="2012" name="Science">
        <title>The Paleozoic origin of enzymatic lignin decomposition reconstructed from 31 fungal genomes.</title>
        <authorList>
            <person name="Floudas D."/>
            <person name="Binder M."/>
            <person name="Riley R."/>
            <person name="Barry K."/>
            <person name="Blanchette R.A."/>
            <person name="Henrissat B."/>
            <person name="Martinez A.T."/>
            <person name="Otillar R."/>
            <person name="Spatafora J.W."/>
            <person name="Yadav J.S."/>
            <person name="Aerts A."/>
            <person name="Benoit I."/>
            <person name="Boyd A."/>
            <person name="Carlson A."/>
            <person name="Copeland A."/>
            <person name="Coutinho P.M."/>
            <person name="de Vries R.P."/>
            <person name="Ferreira P."/>
            <person name="Findley K."/>
            <person name="Foster B."/>
            <person name="Gaskell J."/>
            <person name="Glotzer D."/>
            <person name="Gorecki P."/>
            <person name="Heitman J."/>
            <person name="Hesse C."/>
            <person name="Hori C."/>
            <person name="Igarashi K."/>
            <person name="Jurgens J.A."/>
            <person name="Kallen N."/>
            <person name="Kersten P."/>
            <person name="Kohler A."/>
            <person name="Kuees U."/>
            <person name="Kumar T.K.A."/>
            <person name="Kuo A."/>
            <person name="LaButti K."/>
            <person name="Larrondo L.F."/>
            <person name="Lindquist E."/>
            <person name="Ling A."/>
            <person name="Lombard V."/>
            <person name="Lucas S."/>
            <person name="Lundell T."/>
            <person name="Martin R."/>
            <person name="McLaughlin D.J."/>
            <person name="Morgenstern I."/>
            <person name="Morin E."/>
            <person name="Murat C."/>
            <person name="Nagy L.G."/>
            <person name="Nolan M."/>
            <person name="Ohm R.A."/>
            <person name="Patyshakuliyeva A."/>
            <person name="Rokas A."/>
            <person name="Ruiz-Duenas F.J."/>
            <person name="Sabat G."/>
            <person name="Salamov A."/>
            <person name="Samejima M."/>
            <person name="Schmutz J."/>
            <person name="Slot J.C."/>
            <person name="St John F."/>
            <person name="Stenlid J."/>
            <person name="Sun H."/>
            <person name="Sun S."/>
            <person name="Syed K."/>
            <person name="Tsang A."/>
            <person name="Wiebenga A."/>
            <person name="Young D."/>
            <person name="Pisabarro A."/>
            <person name="Eastwood D.C."/>
            <person name="Martin F."/>
            <person name="Cullen D."/>
            <person name="Grigoriev I.V."/>
            <person name="Hibbett D.S."/>
        </authorList>
    </citation>
    <scope>NUCLEOTIDE SEQUENCE [LARGE SCALE GENOMIC DNA]</scope>
    <source>
        <strain evidence="3">RWD-64-598 SS2</strain>
    </source>
</reference>
<dbReference type="EMBL" id="JH711664">
    <property type="protein sequence ID" value="EIW73813.1"/>
    <property type="molecule type" value="Genomic_DNA"/>
</dbReference>
<dbReference type="GeneID" id="19204374"/>
<proteinExistence type="predicted"/>
<protein>
    <submittedName>
        <fullName evidence="2">Uncharacterized protein</fullName>
    </submittedName>
</protein>
<dbReference type="Proteomes" id="UP000053558">
    <property type="component" value="Unassembled WGS sequence"/>
</dbReference>